<feature type="domain" description="HTH iclR-type" evidence="4">
    <location>
        <begin position="11"/>
        <end position="70"/>
    </location>
</feature>
<keyword evidence="2" id="KW-0238">DNA-binding</keyword>
<dbReference type="GO" id="GO:0003700">
    <property type="term" value="F:DNA-binding transcription factor activity"/>
    <property type="evidence" value="ECO:0007669"/>
    <property type="project" value="TreeGrafter"/>
</dbReference>
<dbReference type="Proteomes" id="UP000263012">
    <property type="component" value="Chromosome"/>
</dbReference>
<evidence type="ECO:0000259" key="4">
    <source>
        <dbReference type="PROSITE" id="PS51077"/>
    </source>
</evidence>
<dbReference type="InterPro" id="IPR036390">
    <property type="entry name" value="WH_DNA-bd_sf"/>
</dbReference>
<proteinExistence type="predicted"/>
<organism evidence="6 7">
    <name type="scientific">Halalkaliarchaeum desulfuricum</name>
    <dbReference type="NCBI Taxonomy" id="2055893"/>
    <lineage>
        <taxon>Archaea</taxon>
        <taxon>Methanobacteriati</taxon>
        <taxon>Methanobacteriota</taxon>
        <taxon>Stenosarchaea group</taxon>
        <taxon>Halobacteria</taxon>
        <taxon>Halobacteriales</taxon>
        <taxon>Haloferacaceae</taxon>
        <taxon>Halalkaliarchaeum</taxon>
    </lineage>
</organism>
<dbReference type="PROSITE" id="PS51077">
    <property type="entry name" value="HTH_ICLR"/>
    <property type="match status" value="1"/>
</dbReference>
<dbReference type="InterPro" id="IPR029016">
    <property type="entry name" value="GAF-like_dom_sf"/>
</dbReference>
<dbReference type="InterPro" id="IPR005471">
    <property type="entry name" value="Tscrpt_reg_IclR_N"/>
</dbReference>
<feature type="domain" description="IclR-ED" evidence="5">
    <location>
        <begin position="71"/>
        <end position="255"/>
    </location>
</feature>
<keyword evidence="3" id="KW-0804">Transcription</keyword>
<dbReference type="PANTHER" id="PTHR30136">
    <property type="entry name" value="HELIX-TURN-HELIX TRANSCRIPTIONAL REGULATOR, ICLR FAMILY"/>
    <property type="match status" value="1"/>
</dbReference>
<dbReference type="Pfam" id="PF01614">
    <property type="entry name" value="IclR_C"/>
    <property type="match status" value="1"/>
</dbReference>
<dbReference type="OrthoDB" id="282092at2157"/>
<dbReference type="SUPFAM" id="SSF55781">
    <property type="entry name" value="GAF domain-like"/>
    <property type="match status" value="1"/>
</dbReference>
<name>A0A343TMX5_9EURY</name>
<evidence type="ECO:0000259" key="5">
    <source>
        <dbReference type="PROSITE" id="PS51078"/>
    </source>
</evidence>
<evidence type="ECO:0000313" key="6">
    <source>
        <dbReference type="EMBL" id="AUX10447.1"/>
    </source>
</evidence>
<dbReference type="Gene3D" id="1.10.10.10">
    <property type="entry name" value="Winged helix-like DNA-binding domain superfamily/Winged helix DNA-binding domain"/>
    <property type="match status" value="1"/>
</dbReference>
<dbReference type="Pfam" id="PF09339">
    <property type="entry name" value="HTH_IclR"/>
    <property type="match status" value="1"/>
</dbReference>
<dbReference type="PROSITE" id="PS51078">
    <property type="entry name" value="ICLR_ED"/>
    <property type="match status" value="1"/>
</dbReference>
<reference evidence="7" key="1">
    <citation type="submission" date="2017-11" db="EMBL/GenBank/DDBJ databases">
        <title>Phenotypic and genomic properties of facultatively anaerobic sulfur-reducing natronoarchaea from hypersaline soda lakes.</title>
        <authorList>
            <person name="Sorokin D.Y."/>
            <person name="Kublanov I.V."/>
            <person name="Roman P."/>
            <person name="Sinninghe Damste J.S."/>
            <person name="Golyshin P.N."/>
            <person name="Rojo D."/>
            <person name="Ciordia S."/>
            <person name="Mena M.D.C."/>
            <person name="Ferrer M."/>
            <person name="Messina E."/>
            <person name="Smedile F."/>
            <person name="La Spada G."/>
            <person name="La Cono V."/>
            <person name="Yakimov M.M."/>
        </authorList>
    </citation>
    <scope>NUCLEOTIDE SEQUENCE [LARGE SCALE GENOMIC DNA]</scope>
    <source>
        <strain evidence="7">AArc-Sl</strain>
    </source>
</reference>
<dbReference type="PANTHER" id="PTHR30136:SF35">
    <property type="entry name" value="HTH-TYPE TRANSCRIPTIONAL REGULATOR RV1719"/>
    <property type="match status" value="1"/>
</dbReference>
<accession>A0A343TMX5</accession>
<dbReference type="EMBL" id="CP025066">
    <property type="protein sequence ID" value="AUX10447.1"/>
    <property type="molecule type" value="Genomic_DNA"/>
</dbReference>
<protein>
    <submittedName>
        <fullName evidence="6">IclR family transcriptional regulator</fullName>
    </submittedName>
</protein>
<dbReference type="GO" id="GO:0045892">
    <property type="term" value="P:negative regulation of DNA-templated transcription"/>
    <property type="evidence" value="ECO:0007669"/>
    <property type="project" value="TreeGrafter"/>
</dbReference>
<evidence type="ECO:0000256" key="1">
    <source>
        <dbReference type="ARBA" id="ARBA00023015"/>
    </source>
</evidence>
<evidence type="ECO:0000313" key="7">
    <source>
        <dbReference type="Proteomes" id="UP000263012"/>
    </source>
</evidence>
<dbReference type="AlphaFoldDB" id="A0A343TMX5"/>
<evidence type="ECO:0000256" key="2">
    <source>
        <dbReference type="ARBA" id="ARBA00023125"/>
    </source>
</evidence>
<dbReference type="InterPro" id="IPR014757">
    <property type="entry name" value="Tscrpt_reg_IclR_C"/>
</dbReference>
<dbReference type="KEGG" id="hdf:AArcSl_2832"/>
<dbReference type="RefSeq" id="WP_119820739.1">
    <property type="nucleotide sequence ID" value="NZ_CP025066.1"/>
</dbReference>
<dbReference type="Gene3D" id="3.30.450.40">
    <property type="match status" value="1"/>
</dbReference>
<dbReference type="GeneID" id="37879189"/>
<gene>
    <name evidence="6" type="ORF">AArcSl_2832</name>
</gene>
<evidence type="ECO:0000256" key="3">
    <source>
        <dbReference type="ARBA" id="ARBA00023163"/>
    </source>
</evidence>
<dbReference type="InterPro" id="IPR050707">
    <property type="entry name" value="HTH_MetabolicPath_Reg"/>
</dbReference>
<keyword evidence="1" id="KW-0805">Transcription regulation</keyword>
<sequence>MADESGTGTGIGATKTTFAIVKTLHELQYARLTELAERVGIANSTAHSHLETLQELDYVIKKDGTYRLGLKFLGDGVRARQNYQDLTEVSRPVLEQLIEHTDEAVNLLVEECGYAVYLDRLTGDRGVPTNSWMGQRKKLHTLAGGKAILAHLPDETVDEIVETRGLAPVTDRTITTRDRLQEELESVIDDGVAFNDCESHDSIRAVASPVILEGEVQGSVSIAGPAKRLTGTYYRREIPDLLLGAVNEIELKLSNR</sequence>
<dbReference type="GO" id="GO:0003677">
    <property type="term" value="F:DNA binding"/>
    <property type="evidence" value="ECO:0007669"/>
    <property type="project" value="UniProtKB-KW"/>
</dbReference>
<dbReference type="SUPFAM" id="SSF46785">
    <property type="entry name" value="Winged helix' DNA-binding domain"/>
    <property type="match status" value="1"/>
</dbReference>
<dbReference type="InterPro" id="IPR036388">
    <property type="entry name" value="WH-like_DNA-bd_sf"/>
</dbReference>
<dbReference type="SMART" id="SM00346">
    <property type="entry name" value="HTH_ICLR"/>
    <property type="match status" value="1"/>
</dbReference>
<keyword evidence="7" id="KW-1185">Reference proteome</keyword>